<organism evidence="2 3">
    <name type="scientific">Streptomyces marianii</name>
    <dbReference type="NCBI Taxonomy" id="1817406"/>
    <lineage>
        <taxon>Bacteria</taxon>
        <taxon>Bacillati</taxon>
        <taxon>Actinomycetota</taxon>
        <taxon>Actinomycetes</taxon>
        <taxon>Kitasatosporales</taxon>
        <taxon>Streptomycetaceae</taxon>
        <taxon>Streptomyces</taxon>
    </lineage>
</organism>
<dbReference type="RefSeq" id="WP_138058413.1">
    <property type="nucleotide sequence ID" value="NZ_VAWE01000004.1"/>
</dbReference>
<proteinExistence type="predicted"/>
<keyword evidence="1" id="KW-0812">Transmembrane</keyword>
<reference evidence="2 3" key="1">
    <citation type="submission" date="2019-05" db="EMBL/GenBank/DDBJ databases">
        <title>Streptomyces marianii sp. nov., a novel marine actinomycete from southern coast of India.</title>
        <authorList>
            <person name="Iniyan A.M."/>
            <person name="Wink J."/>
            <person name="Ramprasad E."/>
            <person name="Ramana C.V."/>
            <person name="Bunk B."/>
            <person name="Sproer C."/>
            <person name="Joseph F.-J.R.S."/>
            <person name="Vincent S.G.P."/>
        </authorList>
    </citation>
    <scope>NUCLEOTIDE SEQUENCE [LARGE SCALE GENOMIC DNA]</scope>
    <source>
        <strain evidence="2 3">ICN19</strain>
    </source>
</reference>
<keyword evidence="1" id="KW-1133">Transmembrane helix</keyword>
<sequence>MTRAFSLTLGHIWTETRTIAVNVAEAIEDANKWMTVPAVLLALLVLATGAAVVVLVAVTITFFAALGGIGYLLYRALAYVCDWTPHPKGARA</sequence>
<accession>A0A5R9DT62</accession>
<keyword evidence="1" id="KW-0472">Membrane</keyword>
<dbReference type="EMBL" id="VAWE01000004">
    <property type="protein sequence ID" value="TLQ38845.1"/>
    <property type="molecule type" value="Genomic_DNA"/>
</dbReference>
<evidence type="ECO:0000313" key="2">
    <source>
        <dbReference type="EMBL" id="TLQ38845.1"/>
    </source>
</evidence>
<dbReference type="AlphaFoldDB" id="A0A5R9DT62"/>
<comment type="caution">
    <text evidence="2">The sequence shown here is derived from an EMBL/GenBank/DDBJ whole genome shotgun (WGS) entry which is preliminary data.</text>
</comment>
<dbReference type="Proteomes" id="UP000305921">
    <property type="component" value="Unassembled WGS sequence"/>
</dbReference>
<gene>
    <name evidence="2" type="ORF">FEF34_40245</name>
</gene>
<keyword evidence="3" id="KW-1185">Reference proteome</keyword>
<evidence type="ECO:0000313" key="3">
    <source>
        <dbReference type="Proteomes" id="UP000305921"/>
    </source>
</evidence>
<name>A0A5R9DT62_9ACTN</name>
<evidence type="ECO:0000256" key="1">
    <source>
        <dbReference type="SAM" id="Phobius"/>
    </source>
</evidence>
<feature type="transmembrane region" description="Helical" evidence="1">
    <location>
        <begin position="36"/>
        <end position="66"/>
    </location>
</feature>
<protein>
    <submittedName>
        <fullName evidence="2">Uncharacterized protein</fullName>
    </submittedName>
</protein>